<dbReference type="GO" id="GO:0030964">
    <property type="term" value="C:NADH dehydrogenase complex"/>
    <property type="evidence" value="ECO:0007669"/>
    <property type="project" value="TreeGrafter"/>
</dbReference>
<dbReference type="PANTHER" id="PTHR11058">
    <property type="entry name" value="NADH-UBIQUINONE OXIDOREDUCTASE CHAIN 3"/>
    <property type="match status" value="1"/>
</dbReference>
<evidence type="ECO:0000256" key="6">
    <source>
        <dbReference type="ARBA" id="ARBA00022448"/>
    </source>
</evidence>
<evidence type="ECO:0000256" key="3">
    <source>
        <dbReference type="ARBA" id="ARBA00008472"/>
    </source>
</evidence>
<evidence type="ECO:0000256" key="5">
    <source>
        <dbReference type="ARBA" id="ARBA00021007"/>
    </source>
</evidence>
<evidence type="ECO:0000256" key="4">
    <source>
        <dbReference type="ARBA" id="ARBA00012944"/>
    </source>
</evidence>
<keyword evidence="9 19" id="KW-0812">Transmembrane</keyword>
<evidence type="ECO:0000256" key="7">
    <source>
        <dbReference type="ARBA" id="ARBA00022495"/>
    </source>
</evidence>
<keyword evidence="12 19" id="KW-1133">Transmembrane helix</keyword>
<evidence type="ECO:0000256" key="11">
    <source>
        <dbReference type="ARBA" id="ARBA00022982"/>
    </source>
</evidence>
<gene>
    <name evidence="20" type="ORF">DVH24_018616</name>
</gene>
<evidence type="ECO:0000256" key="15">
    <source>
        <dbReference type="ARBA" id="ARBA00023128"/>
    </source>
</evidence>
<dbReference type="STRING" id="3750.A0A498HQ09"/>
<dbReference type="InterPro" id="IPR038430">
    <property type="entry name" value="NDAH_ubi_oxred_su3_sf"/>
</dbReference>
<evidence type="ECO:0000256" key="13">
    <source>
        <dbReference type="ARBA" id="ARBA00023027"/>
    </source>
</evidence>
<keyword evidence="16 19" id="KW-0472">Membrane</keyword>
<keyword evidence="7" id="KW-0691">RNA editing</keyword>
<comment type="similarity">
    <text evidence="3">Belongs to the complex I subunit 3 family.</text>
</comment>
<dbReference type="FunFam" id="1.20.58.1610:FF:000006">
    <property type="entry name" value="NADH-ubiquinone oxidoreductase chain 3"/>
    <property type="match status" value="1"/>
</dbReference>
<evidence type="ECO:0000313" key="20">
    <source>
        <dbReference type="EMBL" id="RXH71261.1"/>
    </source>
</evidence>
<evidence type="ECO:0000256" key="12">
    <source>
        <dbReference type="ARBA" id="ARBA00022989"/>
    </source>
</evidence>
<evidence type="ECO:0000256" key="14">
    <source>
        <dbReference type="ARBA" id="ARBA00023075"/>
    </source>
</evidence>
<evidence type="ECO:0000313" key="21">
    <source>
        <dbReference type="Proteomes" id="UP000290289"/>
    </source>
</evidence>
<keyword evidence="10" id="KW-1278">Translocase</keyword>
<evidence type="ECO:0000256" key="17">
    <source>
        <dbReference type="ARBA" id="ARBA00031029"/>
    </source>
</evidence>
<evidence type="ECO:0000256" key="16">
    <source>
        <dbReference type="ARBA" id="ARBA00023136"/>
    </source>
</evidence>
<evidence type="ECO:0000256" key="18">
    <source>
        <dbReference type="ARBA" id="ARBA00049551"/>
    </source>
</evidence>
<organism evidence="20 21">
    <name type="scientific">Malus domestica</name>
    <name type="common">Apple</name>
    <name type="synonym">Pyrus malus</name>
    <dbReference type="NCBI Taxonomy" id="3750"/>
    <lineage>
        <taxon>Eukaryota</taxon>
        <taxon>Viridiplantae</taxon>
        <taxon>Streptophyta</taxon>
        <taxon>Embryophyta</taxon>
        <taxon>Tracheophyta</taxon>
        <taxon>Spermatophyta</taxon>
        <taxon>Magnoliopsida</taxon>
        <taxon>eudicotyledons</taxon>
        <taxon>Gunneridae</taxon>
        <taxon>Pentapetalae</taxon>
        <taxon>rosids</taxon>
        <taxon>fabids</taxon>
        <taxon>Rosales</taxon>
        <taxon>Rosaceae</taxon>
        <taxon>Amygdaloideae</taxon>
        <taxon>Maleae</taxon>
        <taxon>Malus</taxon>
    </lineage>
</organism>
<evidence type="ECO:0000256" key="9">
    <source>
        <dbReference type="ARBA" id="ARBA00022692"/>
    </source>
</evidence>
<dbReference type="EC" id="7.1.1.2" evidence="4"/>
<dbReference type="InterPro" id="IPR000440">
    <property type="entry name" value="NADH_UbQ/plastoQ_OxRdtase_su3"/>
</dbReference>
<protein>
    <recommendedName>
        <fullName evidence="5">NADH-ubiquinone oxidoreductase chain 3</fullName>
        <ecNumber evidence="4">7.1.1.2</ecNumber>
    </recommendedName>
    <alternativeName>
        <fullName evidence="17">NADH dehydrogenase subunit 3</fullName>
    </alternativeName>
</protein>
<keyword evidence="8" id="KW-0679">Respiratory chain</keyword>
<comment type="catalytic activity">
    <reaction evidence="18">
        <text>a ubiquinone + NADH + 5 H(+)(in) = a ubiquinol + NAD(+) + 4 H(+)(out)</text>
        <dbReference type="Rhea" id="RHEA:29091"/>
        <dbReference type="Rhea" id="RHEA-COMP:9565"/>
        <dbReference type="Rhea" id="RHEA-COMP:9566"/>
        <dbReference type="ChEBI" id="CHEBI:15378"/>
        <dbReference type="ChEBI" id="CHEBI:16389"/>
        <dbReference type="ChEBI" id="CHEBI:17976"/>
        <dbReference type="ChEBI" id="CHEBI:57540"/>
        <dbReference type="ChEBI" id="CHEBI:57945"/>
        <dbReference type="EC" id="7.1.1.2"/>
    </reaction>
</comment>
<evidence type="ECO:0000256" key="19">
    <source>
        <dbReference type="SAM" id="Phobius"/>
    </source>
</evidence>
<evidence type="ECO:0000256" key="10">
    <source>
        <dbReference type="ARBA" id="ARBA00022967"/>
    </source>
</evidence>
<evidence type="ECO:0000256" key="2">
    <source>
        <dbReference type="ARBA" id="ARBA00004225"/>
    </source>
</evidence>
<dbReference type="PANTHER" id="PTHR11058:SF9">
    <property type="entry name" value="NADH-UBIQUINONE OXIDOREDUCTASE CHAIN 3"/>
    <property type="match status" value="1"/>
</dbReference>
<comment type="subcellular location">
    <subcellularLocation>
        <location evidence="2">Mitochondrion membrane</location>
        <topology evidence="2">Multi-pass membrane protein</topology>
    </subcellularLocation>
</comment>
<keyword evidence="13" id="KW-0520">NAD</keyword>
<feature type="transmembrane region" description="Helical" evidence="19">
    <location>
        <begin position="209"/>
        <end position="229"/>
    </location>
</feature>
<proteinExistence type="inferred from homology"/>
<feature type="transmembrane region" description="Helical" evidence="19">
    <location>
        <begin position="179"/>
        <end position="197"/>
    </location>
</feature>
<sequence length="291" mass="32692">MGPCTMSRWDTHLGNVWMSRLGWRRGIMEEALPRAPAPAEVAHPAPDQNEHAALLRDIHTLIRELLREYCAKGKGRLSAHSPEMTELYSSSAKAIMSYDLDIPAETSAADLRKWRENIRGDPNLLKPLIKEWAPLVSLIPLGVPFPFASNSSTYPEKLSAYECGFDPFGDARSRFDIRFYLVSILFIILDPEVTFSFPWAVPLNKIDPFGSWSMMAFLLILTIGSLYEWKRGASDREGMLKEATLEKRAHAPLKKITLVRTPGANSTSKHQNVIQLVIFKRANEDGVLGVT</sequence>
<keyword evidence="11" id="KW-0249">Electron transport</keyword>
<keyword evidence="6" id="KW-0813">Transport</keyword>
<dbReference type="GO" id="GO:0031966">
    <property type="term" value="C:mitochondrial membrane"/>
    <property type="evidence" value="ECO:0007669"/>
    <property type="project" value="UniProtKB-SubCell"/>
</dbReference>
<accession>A0A498HQ09</accession>
<dbReference type="EMBL" id="RDQH01000342">
    <property type="protein sequence ID" value="RXH71261.1"/>
    <property type="molecule type" value="Genomic_DNA"/>
</dbReference>
<dbReference type="GO" id="GO:0008137">
    <property type="term" value="F:NADH dehydrogenase (ubiquinone) activity"/>
    <property type="evidence" value="ECO:0007669"/>
    <property type="project" value="UniProtKB-EC"/>
</dbReference>
<evidence type="ECO:0000256" key="1">
    <source>
        <dbReference type="ARBA" id="ARBA00003257"/>
    </source>
</evidence>
<keyword evidence="15" id="KW-0496">Mitochondrion</keyword>
<dbReference type="AlphaFoldDB" id="A0A498HQ09"/>
<dbReference type="Pfam" id="PF00507">
    <property type="entry name" value="Oxidored_q4"/>
    <property type="match status" value="1"/>
</dbReference>
<dbReference type="Proteomes" id="UP000290289">
    <property type="component" value="Chromosome 16"/>
</dbReference>
<evidence type="ECO:0000256" key="8">
    <source>
        <dbReference type="ARBA" id="ARBA00022660"/>
    </source>
</evidence>
<reference evidence="20 21" key="1">
    <citation type="submission" date="2018-10" db="EMBL/GenBank/DDBJ databases">
        <title>A high-quality apple genome assembly.</title>
        <authorList>
            <person name="Hu J."/>
        </authorList>
    </citation>
    <scope>NUCLEOTIDE SEQUENCE [LARGE SCALE GENOMIC DNA]</scope>
    <source>
        <strain evidence="21">cv. HFTH1</strain>
        <tissue evidence="20">Young leaf</tissue>
    </source>
</reference>
<comment type="caution">
    <text evidence="20">The sequence shown here is derived from an EMBL/GenBank/DDBJ whole genome shotgun (WGS) entry which is preliminary data.</text>
</comment>
<dbReference type="Gene3D" id="1.20.58.1610">
    <property type="entry name" value="NADH:ubiquinone/plastoquinone oxidoreductase, chain 3"/>
    <property type="match status" value="1"/>
</dbReference>
<name>A0A498HQ09_MALDO</name>
<comment type="function">
    <text evidence="1">Core subunit of the mitochondrial membrane respiratory chain NADH dehydrogenase (Complex I) that is believed to belong to the minimal assembly required for catalysis. Complex I functions in the transfer of electrons from NADH to the respiratory chain. The immediate electron acceptor for the enzyme is believed to be ubiquinone.</text>
</comment>
<keyword evidence="14" id="KW-0830">Ubiquinone</keyword>
<keyword evidence="21" id="KW-1185">Reference proteome</keyword>